<gene>
    <name evidence="1" type="ORF">H8730_09760</name>
</gene>
<reference evidence="1" key="1">
    <citation type="submission" date="2020-08" db="EMBL/GenBank/DDBJ databases">
        <title>Genome public.</title>
        <authorList>
            <person name="Liu C."/>
            <person name="Sun Q."/>
        </authorList>
    </citation>
    <scope>NUCLEOTIDE SEQUENCE</scope>
    <source>
        <strain evidence="1">NSJ-32</strain>
    </source>
</reference>
<comment type="caution">
    <text evidence="1">The sequence shown here is derived from an EMBL/GenBank/DDBJ whole genome shotgun (WGS) entry which is preliminary data.</text>
</comment>
<protein>
    <submittedName>
        <fullName evidence="1">Uncharacterized protein</fullName>
    </submittedName>
</protein>
<evidence type="ECO:0000313" key="2">
    <source>
        <dbReference type="Proteomes" id="UP000657006"/>
    </source>
</evidence>
<dbReference type="InterPro" id="IPR027417">
    <property type="entry name" value="P-loop_NTPase"/>
</dbReference>
<dbReference type="RefSeq" id="WP_249289767.1">
    <property type="nucleotide sequence ID" value="NZ_JACRSQ010000013.1"/>
</dbReference>
<accession>A0A926DU96</accession>
<dbReference type="EMBL" id="JACRSQ010000013">
    <property type="protein sequence ID" value="MBC8543832.1"/>
    <property type="molecule type" value="Genomic_DNA"/>
</dbReference>
<proteinExistence type="predicted"/>
<dbReference type="SUPFAM" id="SSF52540">
    <property type="entry name" value="P-loop containing nucleoside triphosphate hydrolases"/>
    <property type="match status" value="1"/>
</dbReference>
<keyword evidence="2" id="KW-1185">Reference proteome</keyword>
<name>A0A926DU96_9FIRM</name>
<dbReference type="AlphaFoldDB" id="A0A926DU96"/>
<sequence length="453" mass="52404">MYTSGRRIEKENADWDYDDNEYPLGSLNEESTIFLITGPRGSGKSTCLLRVREKRGQKPTILLSMGELRGTTLEAMQECWKGIIRQLYVDYQAVMDEPYISAADLRVVKKMLTSDSDIVLWVYWAASFLLKAMYACCGHKVMILVDDYDLPILEGIRYGYHREAIGFVSSILNAWYEYSHYIEGGCVACTYPFQGRGIFFTRAAVRYLRPLRRPATVWEQEIQYLLGDFIQRKLPDMVDLLMPLLSGDPISFKLGDYIGMDERGLKEKQDFLRVILAGQKGKRIEEGGTTEVDGKACRDLLQRLTLAAIAGYFRLPNMMFPGMSQAIHAGNIQGFEAQFRRFWRELYIRQGYDLTLLCKTFMLGYAGCSLERYHFMLLYQKRENEYHMVARPYSDTHRTVVAALRISRRRPECYQEEAGRLKKHIHSAAYYKAFPKGTRVFECAVVLPFHETR</sequence>
<dbReference type="Proteomes" id="UP000657006">
    <property type="component" value="Unassembled WGS sequence"/>
</dbReference>
<evidence type="ECO:0000313" key="1">
    <source>
        <dbReference type="EMBL" id="MBC8543832.1"/>
    </source>
</evidence>
<organism evidence="1 2">
    <name type="scientific">Bianquea renquensis</name>
    <dbReference type="NCBI Taxonomy" id="2763661"/>
    <lineage>
        <taxon>Bacteria</taxon>
        <taxon>Bacillati</taxon>
        <taxon>Bacillota</taxon>
        <taxon>Clostridia</taxon>
        <taxon>Eubacteriales</taxon>
        <taxon>Bianqueaceae</taxon>
        <taxon>Bianquea</taxon>
    </lineage>
</organism>